<dbReference type="InParanoid" id="A0A152A343"/>
<comment type="caution">
    <text evidence="2">The sequence shown here is derived from an EMBL/GenBank/DDBJ whole genome shotgun (WGS) entry which is preliminary data.</text>
</comment>
<proteinExistence type="predicted"/>
<sequence>MNFGSNQFIRGLFRSKSLFTGLRFYSKHSISNEQLIQELPKPKPKSFFTFGKLIAMGVVSKVAYDLTNSAMAYYKGSKGVENILQETWNEAIYPIFEYVKTNESIKRELGNNITLGTPPVNSVSPITQSRRSYNIRALYIPVQPKKADNWFLEKLPQLTTNDKLGSGDVQPQHANTPVNKNKSTGSVISQLRQANELPLLVPYNDKAFFAVLYGEVVSNLSIPIKGSKGDGAILVTLYANDDVWKIRSVDVLFQNTNKLKSIIEPNIHPSHNESNKN</sequence>
<evidence type="ECO:0000256" key="1">
    <source>
        <dbReference type="SAM" id="MobiDB-lite"/>
    </source>
</evidence>
<evidence type="ECO:0000313" key="2">
    <source>
        <dbReference type="EMBL" id="KYR00527.1"/>
    </source>
</evidence>
<name>A0A152A343_TIELA</name>
<feature type="compositionally biased region" description="Polar residues" evidence="1">
    <location>
        <begin position="172"/>
        <end position="183"/>
    </location>
</feature>
<organism evidence="2 3">
    <name type="scientific">Tieghemostelium lacteum</name>
    <name type="common">Slime mold</name>
    <name type="synonym">Dictyostelium lacteum</name>
    <dbReference type="NCBI Taxonomy" id="361077"/>
    <lineage>
        <taxon>Eukaryota</taxon>
        <taxon>Amoebozoa</taxon>
        <taxon>Evosea</taxon>
        <taxon>Eumycetozoa</taxon>
        <taxon>Dictyostelia</taxon>
        <taxon>Dictyosteliales</taxon>
        <taxon>Raperosteliaceae</taxon>
        <taxon>Tieghemostelium</taxon>
    </lineage>
</organism>
<dbReference type="Proteomes" id="UP000076078">
    <property type="component" value="Unassembled WGS sequence"/>
</dbReference>
<keyword evidence="3" id="KW-1185">Reference proteome</keyword>
<dbReference type="OrthoDB" id="16606at2759"/>
<accession>A0A152A343</accession>
<dbReference type="AlphaFoldDB" id="A0A152A343"/>
<dbReference type="FunCoup" id="A0A152A343">
    <property type="interactions" value="738"/>
</dbReference>
<dbReference type="OMA" id="ANDDRWR"/>
<protein>
    <submittedName>
        <fullName evidence="2">Uncharacterized protein</fullName>
    </submittedName>
</protein>
<gene>
    <name evidence="2" type="ORF">DLAC_02538</name>
</gene>
<feature type="region of interest" description="Disordered" evidence="1">
    <location>
        <begin position="164"/>
        <end position="183"/>
    </location>
</feature>
<reference evidence="2 3" key="1">
    <citation type="submission" date="2015-12" db="EMBL/GenBank/DDBJ databases">
        <title>Dictyostelia acquired genes for synthesis and detection of signals that induce cell-type specialization by lateral gene transfer from prokaryotes.</title>
        <authorList>
            <person name="Gloeckner G."/>
            <person name="Schaap P."/>
        </authorList>
    </citation>
    <scope>NUCLEOTIDE SEQUENCE [LARGE SCALE GENOMIC DNA]</scope>
    <source>
        <strain evidence="2 3">TK</strain>
    </source>
</reference>
<evidence type="ECO:0000313" key="3">
    <source>
        <dbReference type="Proteomes" id="UP000076078"/>
    </source>
</evidence>
<dbReference type="EMBL" id="LODT01000013">
    <property type="protein sequence ID" value="KYR00527.1"/>
    <property type="molecule type" value="Genomic_DNA"/>
</dbReference>